<dbReference type="Proteomes" id="UP000070810">
    <property type="component" value="Unassembled WGS sequence"/>
</dbReference>
<dbReference type="AlphaFoldDB" id="A0A147ERS4"/>
<reference evidence="1 2" key="1">
    <citation type="journal article" date="2016" name="Front. Microbiol.">
        <title>Genomic Resource of Rice Seed Associated Bacteria.</title>
        <authorList>
            <person name="Midha S."/>
            <person name="Bansal K."/>
            <person name="Sharma S."/>
            <person name="Kumar N."/>
            <person name="Patil P.P."/>
            <person name="Chaudhry V."/>
            <person name="Patil P.B."/>
        </authorList>
    </citation>
    <scope>NUCLEOTIDE SEQUENCE [LARGE SCALE GENOMIC DNA]</scope>
    <source>
        <strain evidence="1 2">NS354</strain>
    </source>
</reference>
<evidence type="ECO:0000313" key="2">
    <source>
        <dbReference type="Proteomes" id="UP000070810"/>
    </source>
</evidence>
<proteinExistence type="predicted"/>
<sequence length="255" mass="26263">MRAQRDGSRWWTKLIIVVVVVGLLAGAAELALRLIIPGVVAGAVRSQLDLTDDHPVDVALGGSALLNAFRGGVGDVRVDVPDAPLVEGVQADASLRADLVPFTPTSGEISDGSVELRLDREQLGPVIETVTQGVAQSGEVRDGELVVGRALEAFGQQVDVSARLGVQAVDGAVEITPLGLQAAGFDFSAEQLAQATGTLLDPILQPQTVCIADQLPVGVTLTDIVLSSTGSVTVRADLAPGILSDPEQQQPGVCG</sequence>
<dbReference type="PATRIC" id="fig|1079994.3.peg.2486"/>
<protein>
    <recommendedName>
        <fullName evidence="3">DUF2993 domain-containing protein</fullName>
    </recommendedName>
</protein>
<dbReference type="OrthoDB" id="5123569at2"/>
<keyword evidence="2" id="KW-1185">Reference proteome</keyword>
<accession>A0A147ERS4</accession>
<evidence type="ECO:0000313" key="1">
    <source>
        <dbReference type="EMBL" id="KTR87135.1"/>
    </source>
</evidence>
<comment type="caution">
    <text evidence="1">The sequence shown here is derived from an EMBL/GenBank/DDBJ whole genome shotgun (WGS) entry which is preliminary data.</text>
</comment>
<dbReference type="RefSeq" id="WP_058592798.1">
    <property type="nucleotide sequence ID" value="NZ_LDRK01000009.1"/>
</dbReference>
<organism evidence="1 2">
    <name type="scientific">Leucobacter chromiiresistens</name>
    <dbReference type="NCBI Taxonomy" id="1079994"/>
    <lineage>
        <taxon>Bacteria</taxon>
        <taxon>Bacillati</taxon>
        <taxon>Actinomycetota</taxon>
        <taxon>Actinomycetes</taxon>
        <taxon>Micrococcales</taxon>
        <taxon>Microbacteriaceae</taxon>
        <taxon>Leucobacter</taxon>
    </lineage>
</organism>
<name>A0A147ERS4_9MICO</name>
<dbReference type="EMBL" id="LDRK01000009">
    <property type="protein sequence ID" value="KTR87135.1"/>
    <property type="molecule type" value="Genomic_DNA"/>
</dbReference>
<evidence type="ECO:0008006" key="3">
    <source>
        <dbReference type="Google" id="ProtNLM"/>
    </source>
</evidence>
<gene>
    <name evidence="1" type="ORF">NS354_01165</name>
</gene>